<evidence type="ECO:0000256" key="1">
    <source>
        <dbReference type="ARBA" id="ARBA00007068"/>
    </source>
</evidence>
<dbReference type="EMBL" id="JAULSW010000007">
    <property type="protein sequence ID" value="KAK3375344.1"/>
    <property type="molecule type" value="Genomic_DNA"/>
</dbReference>
<dbReference type="InterPro" id="IPR016117">
    <property type="entry name" value="ArgJ-like_dom_sf"/>
</dbReference>
<dbReference type="Proteomes" id="UP001285441">
    <property type="component" value="Unassembled WGS sequence"/>
</dbReference>
<organism evidence="3 4">
    <name type="scientific">Podospora didyma</name>
    <dbReference type="NCBI Taxonomy" id="330526"/>
    <lineage>
        <taxon>Eukaryota</taxon>
        <taxon>Fungi</taxon>
        <taxon>Dikarya</taxon>
        <taxon>Ascomycota</taxon>
        <taxon>Pezizomycotina</taxon>
        <taxon>Sordariomycetes</taxon>
        <taxon>Sordariomycetidae</taxon>
        <taxon>Sordariales</taxon>
        <taxon>Podosporaceae</taxon>
        <taxon>Podospora</taxon>
    </lineage>
</organism>
<comment type="caution">
    <text evidence="3">The sequence shown here is derived from an EMBL/GenBank/DDBJ whole genome shotgun (WGS) entry which is preliminary data.</text>
</comment>
<dbReference type="SUPFAM" id="SSF56266">
    <property type="entry name" value="DmpA/ArgJ-like"/>
    <property type="match status" value="1"/>
</dbReference>
<dbReference type="GO" id="GO:0004177">
    <property type="term" value="F:aminopeptidase activity"/>
    <property type="evidence" value="ECO:0007669"/>
    <property type="project" value="TreeGrafter"/>
</dbReference>
<accession>A0AAE0NAE3</accession>
<evidence type="ECO:0000256" key="2">
    <source>
        <dbReference type="SAM" id="MobiDB-lite"/>
    </source>
</evidence>
<gene>
    <name evidence="3" type="ORF">B0H63DRAFT_276866</name>
</gene>
<dbReference type="FunFam" id="3.60.70.12:FF:000004">
    <property type="entry name" value="Beta-peptidyl aminopeptidase BapA"/>
    <property type="match status" value="1"/>
</dbReference>
<dbReference type="AlphaFoldDB" id="A0AAE0NAE3"/>
<dbReference type="PANTHER" id="PTHR36512">
    <property type="entry name" value="D-AMINOPEPTIDASE"/>
    <property type="match status" value="1"/>
</dbReference>
<dbReference type="InterPro" id="IPR005321">
    <property type="entry name" value="Peptidase_S58_DmpA"/>
</dbReference>
<evidence type="ECO:0000313" key="4">
    <source>
        <dbReference type="Proteomes" id="UP001285441"/>
    </source>
</evidence>
<name>A0AAE0NAE3_9PEZI</name>
<evidence type="ECO:0000313" key="3">
    <source>
        <dbReference type="EMBL" id="KAK3375344.1"/>
    </source>
</evidence>
<keyword evidence="4" id="KW-1185">Reference proteome</keyword>
<comment type="similarity">
    <text evidence="1">Belongs to the peptidase S58 family.</text>
</comment>
<reference evidence="3" key="2">
    <citation type="submission" date="2023-06" db="EMBL/GenBank/DDBJ databases">
        <authorList>
            <consortium name="Lawrence Berkeley National Laboratory"/>
            <person name="Haridas S."/>
            <person name="Hensen N."/>
            <person name="Bonometti L."/>
            <person name="Westerberg I."/>
            <person name="Brannstrom I.O."/>
            <person name="Guillou S."/>
            <person name="Cros-Aarteil S."/>
            <person name="Calhoun S."/>
            <person name="Kuo A."/>
            <person name="Mondo S."/>
            <person name="Pangilinan J."/>
            <person name="Riley R."/>
            <person name="LaButti K."/>
            <person name="Andreopoulos B."/>
            <person name="Lipzen A."/>
            <person name="Chen C."/>
            <person name="Yanf M."/>
            <person name="Daum C."/>
            <person name="Ng V."/>
            <person name="Clum A."/>
            <person name="Steindorff A."/>
            <person name="Ohm R."/>
            <person name="Martin F."/>
            <person name="Silar P."/>
            <person name="Natvig D."/>
            <person name="Lalanne C."/>
            <person name="Gautier V."/>
            <person name="Ament-velasquez S.L."/>
            <person name="Kruys A."/>
            <person name="Hutchinson M.I."/>
            <person name="Powell A.J."/>
            <person name="Barry K."/>
            <person name="Miller A.N."/>
            <person name="Grigoriev I.V."/>
            <person name="Debuchy R."/>
            <person name="Gladieux P."/>
            <person name="Thoren M.H."/>
            <person name="Johannesson H."/>
        </authorList>
    </citation>
    <scope>NUCLEOTIDE SEQUENCE</scope>
    <source>
        <strain evidence="3">CBS 232.78</strain>
    </source>
</reference>
<dbReference type="Gene3D" id="3.60.70.12">
    <property type="entry name" value="L-amino peptidase D-ALA esterase/amidase"/>
    <property type="match status" value="1"/>
</dbReference>
<reference evidence="3" key="1">
    <citation type="journal article" date="2023" name="Mol. Phylogenet. Evol.">
        <title>Genome-scale phylogeny and comparative genomics of the fungal order Sordariales.</title>
        <authorList>
            <person name="Hensen N."/>
            <person name="Bonometti L."/>
            <person name="Westerberg I."/>
            <person name="Brannstrom I.O."/>
            <person name="Guillou S."/>
            <person name="Cros-Aarteil S."/>
            <person name="Calhoun S."/>
            <person name="Haridas S."/>
            <person name="Kuo A."/>
            <person name="Mondo S."/>
            <person name="Pangilinan J."/>
            <person name="Riley R."/>
            <person name="LaButti K."/>
            <person name="Andreopoulos B."/>
            <person name="Lipzen A."/>
            <person name="Chen C."/>
            <person name="Yan M."/>
            <person name="Daum C."/>
            <person name="Ng V."/>
            <person name="Clum A."/>
            <person name="Steindorff A."/>
            <person name="Ohm R.A."/>
            <person name="Martin F."/>
            <person name="Silar P."/>
            <person name="Natvig D.O."/>
            <person name="Lalanne C."/>
            <person name="Gautier V."/>
            <person name="Ament-Velasquez S.L."/>
            <person name="Kruys A."/>
            <person name="Hutchinson M.I."/>
            <person name="Powell A.J."/>
            <person name="Barry K."/>
            <person name="Miller A.N."/>
            <person name="Grigoriev I.V."/>
            <person name="Debuchy R."/>
            <person name="Gladieux P."/>
            <person name="Hiltunen Thoren M."/>
            <person name="Johannesson H."/>
        </authorList>
    </citation>
    <scope>NUCLEOTIDE SEQUENCE</scope>
    <source>
        <strain evidence="3">CBS 232.78</strain>
    </source>
</reference>
<proteinExistence type="inferred from homology"/>
<dbReference type="PANTHER" id="PTHR36512:SF3">
    <property type="entry name" value="BLR5678 PROTEIN"/>
    <property type="match status" value="1"/>
</dbReference>
<dbReference type="Pfam" id="PF03576">
    <property type="entry name" value="Peptidase_S58"/>
    <property type="match status" value="1"/>
</dbReference>
<sequence length="441" mass="46907">MSSTTTTTTVPATKDDDARGGRRRIRELLPGLHLGRFQPGPLNSLTDVPGVLVHTESIHLPAADADADADGGGKAAAAGGAVNTGVTTILPRRDFFHHACYAGLFRFNGSGELTGSHWIEETGLLHSPVVLTNSFAVGAAYQGIYEHTIREQSDERGRVGWFLLPVVGETFDGFLNDISRFAVRPEHVVRGIDRASAEAVPEGNTGGGTGMVCHFWKGGTGCSSRVIPGFGGGGGEREEEKTYTVAALVQANYGKPDALRIGGVAVGRVLQREADRAAAEQQDARKKAAMEELASEKNRKDGSIIVILATDAPLHPLQLQRVAKRATSGLSRVGGVGHNPSGDIFLAFSTASRIPVQTVTASKRSVDPWKPTPLDVQVLDDNTINSIFEAAADATEEAIYNALCMAETMEGVDGRVIDALPLQKVKDLVEKYGYLSELDDI</sequence>
<feature type="region of interest" description="Disordered" evidence="2">
    <location>
        <begin position="1"/>
        <end position="22"/>
    </location>
</feature>
<protein>
    <submittedName>
        <fullName evidence="3">Peptidase family T4 protein</fullName>
    </submittedName>
</protein>